<dbReference type="OrthoDB" id="8196648at2759"/>
<dbReference type="PANTHER" id="PTHR10380">
    <property type="entry name" value="CUTICLE PROTEIN"/>
    <property type="match status" value="1"/>
</dbReference>
<feature type="signal peptide" evidence="3">
    <location>
        <begin position="1"/>
        <end position="22"/>
    </location>
</feature>
<dbReference type="KEGG" id="dvv:114326459"/>
<keyword evidence="5" id="KW-1185">Reference proteome</keyword>
<dbReference type="Pfam" id="PF00379">
    <property type="entry name" value="Chitin_bind_4"/>
    <property type="match status" value="3"/>
</dbReference>
<gene>
    <name evidence="6" type="primary">LOC114326459</name>
</gene>
<dbReference type="GO" id="GO:0008010">
    <property type="term" value="F:structural constituent of chitin-based larval cuticle"/>
    <property type="evidence" value="ECO:0007669"/>
    <property type="project" value="TreeGrafter"/>
</dbReference>
<dbReference type="RefSeq" id="XP_028130640.1">
    <property type="nucleotide sequence ID" value="XM_028274839.1"/>
</dbReference>
<feature type="compositionally biased region" description="Low complexity" evidence="2">
    <location>
        <begin position="404"/>
        <end position="413"/>
    </location>
</feature>
<reference evidence="4" key="2">
    <citation type="submission" date="2025-05" db="UniProtKB">
        <authorList>
            <consortium name="EnsemblMetazoa"/>
        </authorList>
    </citation>
    <scope>IDENTIFICATION</scope>
</reference>
<feature type="compositionally biased region" description="Polar residues" evidence="2">
    <location>
        <begin position="633"/>
        <end position="642"/>
    </location>
</feature>
<feature type="compositionally biased region" description="Acidic residues" evidence="2">
    <location>
        <begin position="610"/>
        <end position="626"/>
    </location>
</feature>
<feature type="compositionally biased region" description="Low complexity" evidence="2">
    <location>
        <begin position="474"/>
        <end position="495"/>
    </location>
</feature>
<dbReference type="AlphaFoldDB" id="A0A6P7FB04"/>
<proteinExistence type="predicted"/>
<dbReference type="InterPro" id="IPR050468">
    <property type="entry name" value="Cuticle_Struct_Prot"/>
</dbReference>
<dbReference type="Proteomes" id="UP001652700">
    <property type="component" value="Unplaced"/>
</dbReference>
<evidence type="ECO:0000256" key="3">
    <source>
        <dbReference type="SAM" id="SignalP"/>
    </source>
</evidence>
<dbReference type="CTD" id="39897"/>
<protein>
    <submittedName>
        <fullName evidence="6">Uncharacterized protein LOC114326459</fullName>
    </submittedName>
</protein>
<dbReference type="InterPro" id="IPR000618">
    <property type="entry name" value="Insect_cuticle"/>
</dbReference>
<evidence type="ECO:0000256" key="2">
    <source>
        <dbReference type="SAM" id="MobiDB-lite"/>
    </source>
</evidence>
<dbReference type="InParanoid" id="A0A6P7FB04"/>
<keyword evidence="3" id="KW-0732">Signal</keyword>
<dbReference type="EnsemblMetazoa" id="XM_028274839.2">
    <property type="protein sequence ID" value="XP_028130640.1"/>
    <property type="gene ID" value="LOC114326459"/>
</dbReference>
<reference evidence="6" key="1">
    <citation type="submission" date="2025-04" db="UniProtKB">
        <authorList>
            <consortium name="RefSeq"/>
        </authorList>
    </citation>
    <scope>IDENTIFICATION</scope>
    <source>
        <tissue evidence="6">Whole insect</tissue>
    </source>
</reference>
<dbReference type="PROSITE" id="PS51155">
    <property type="entry name" value="CHIT_BIND_RR_2"/>
    <property type="match status" value="3"/>
</dbReference>
<keyword evidence="1" id="KW-0193">Cuticle</keyword>
<dbReference type="GeneID" id="114326459"/>
<name>A0A6P7FB04_DIAVI</name>
<feature type="compositionally biased region" description="Gly residues" evidence="2">
    <location>
        <begin position="389"/>
        <end position="403"/>
    </location>
</feature>
<feature type="compositionally biased region" description="Acidic residues" evidence="2">
    <location>
        <begin position="372"/>
        <end position="386"/>
    </location>
</feature>
<evidence type="ECO:0000256" key="1">
    <source>
        <dbReference type="PROSITE-ProRule" id="PRU00497"/>
    </source>
</evidence>
<evidence type="ECO:0000313" key="4">
    <source>
        <dbReference type="EnsemblMetazoa" id="XP_028130640.1"/>
    </source>
</evidence>
<dbReference type="FunCoup" id="A0A6P7FB04">
    <property type="interactions" value="20"/>
</dbReference>
<feature type="compositionally biased region" description="Basic and acidic residues" evidence="2">
    <location>
        <begin position="429"/>
        <end position="441"/>
    </location>
</feature>
<dbReference type="GO" id="GO:0062129">
    <property type="term" value="C:chitin-based extracellular matrix"/>
    <property type="evidence" value="ECO:0007669"/>
    <property type="project" value="TreeGrafter"/>
</dbReference>
<organism evidence="6">
    <name type="scientific">Diabrotica virgifera virgifera</name>
    <name type="common">western corn rootworm</name>
    <dbReference type="NCBI Taxonomy" id="50390"/>
    <lineage>
        <taxon>Eukaryota</taxon>
        <taxon>Metazoa</taxon>
        <taxon>Ecdysozoa</taxon>
        <taxon>Arthropoda</taxon>
        <taxon>Hexapoda</taxon>
        <taxon>Insecta</taxon>
        <taxon>Pterygota</taxon>
        <taxon>Neoptera</taxon>
        <taxon>Endopterygota</taxon>
        <taxon>Coleoptera</taxon>
        <taxon>Polyphaga</taxon>
        <taxon>Cucujiformia</taxon>
        <taxon>Chrysomeloidea</taxon>
        <taxon>Chrysomelidae</taxon>
        <taxon>Galerucinae</taxon>
        <taxon>Diabroticina</taxon>
        <taxon>Diabroticites</taxon>
        <taxon>Diabrotica</taxon>
    </lineage>
</organism>
<evidence type="ECO:0000313" key="5">
    <source>
        <dbReference type="Proteomes" id="UP001652700"/>
    </source>
</evidence>
<feature type="region of interest" description="Disordered" evidence="2">
    <location>
        <begin position="293"/>
        <end position="532"/>
    </location>
</feature>
<feature type="chain" id="PRO_5027932895" evidence="3">
    <location>
        <begin position="23"/>
        <end position="642"/>
    </location>
</feature>
<evidence type="ECO:0000313" key="6">
    <source>
        <dbReference type="RefSeq" id="XP_028130640.1"/>
    </source>
</evidence>
<accession>A0A6P7FB04</accession>
<sequence>MYFEKISIFFILVVLITNETSAGDDDYNVLHTDGAYEFGYNNPDSYHYAQANRNNVVKGEFGGRNPKTGAIDSTIYTAGPRGFRPRGKNVVRKYDLSQAGPRPVGSRYDPYFDPYEDPSYSFSFRTRTYNRDENANRLGDVTGRYSYTDDVGERHNVEYIAGKNTGFHVKTPFPDSNPKAYGPLYFRGRGRPIPRGRTSIQRGLDGSYKFVSAGPDQRRTETSDATGHVRGSYTYLDDKGVQHSVHYIAGPETGYRVLKTVKGPHLPTVFPFNRPDIIPPDFYDYNDKDVFDTAASGHIKPGRPGSRPGGRPPSSKDSGQAEQDNGGKDGDSDFGQPGFADSGNDFEFGRKKPSGNKPSTAGGGKPSKSPYDEDGSDGYDTDDDFGDLFGDGGGKKQGPGKGGSSKSKPTSTTNKPFLPSDGSFGNGISKEDSSGSKEDGGSKPSNEYIPPNNGKSGEGSDENYGSKGDSFGKPSSRPSSTRPSGSFRPSSRPQSTFSTEGDDFGLFGSETNRPKPPPYQGDTGSTGPVITIGAPNKNCPRCQGAVLTNVGDTYLSVPPGVSVRAHVQAIDLLPYSSRFPGPSEQYKSELPLNTEQLNSENDKIVGEVDITTESDSEEFTTEETTTDVDVTTNLPNTDAPTT</sequence>
<feature type="region of interest" description="Disordered" evidence="2">
    <location>
        <begin position="610"/>
        <end position="642"/>
    </location>
</feature>